<dbReference type="EMBL" id="LAEV01000777">
    <property type="protein sequence ID" value="KKA29599.1"/>
    <property type="molecule type" value="Genomic_DNA"/>
</dbReference>
<dbReference type="SUPFAM" id="SSF53335">
    <property type="entry name" value="S-adenosyl-L-methionine-dependent methyltransferases"/>
    <property type="match status" value="1"/>
</dbReference>
<evidence type="ECO:0000313" key="2">
    <source>
        <dbReference type="EMBL" id="KKA29599.1"/>
    </source>
</evidence>
<name>A0A0F4ZG58_9PEZI</name>
<evidence type="ECO:0008006" key="4">
    <source>
        <dbReference type="Google" id="ProtNLM"/>
    </source>
</evidence>
<dbReference type="PANTHER" id="PTHR43591">
    <property type="entry name" value="METHYLTRANSFERASE"/>
    <property type="match status" value="1"/>
</dbReference>
<evidence type="ECO:0000256" key="1">
    <source>
        <dbReference type="ARBA" id="ARBA00038158"/>
    </source>
</evidence>
<gene>
    <name evidence="2" type="ORF">TD95_005353</name>
</gene>
<dbReference type="GO" id="GO:0008168">
    <property type="term" value="F:methyltransferase activity"/>
    <property type="evidence" value="ECO:0007669"/>
    <property type="project" value="TreeGrafter"/>
</dbReference>
<accession>A0A0F4ZG58</accession>
<dbReference type="Proteomes" id="UP000033483">
    <property type="component" value="Unassembled WGS sequence"/>
</dbReference>
<sequence>MSGDNLTYCWDSSGQDPELENVYPVDADFDSAIGGRSLDDNRSTYTTTTSIEEAMHRLRTRHGRRALDIGTGTGSWAIEFADEHPECMIIGTDISPIQPSWVPVNCSFQIEDAQQDWGFPTDFFDYIHVRHMTGCIDDWRKLYAQALKTLTPGSYIEHVEYDIQMRSNSVPGGELPPEHIFKRWYNHFVQAGRLTGRSFEFPVLDQGMPKLLKETGFEDVTHRTWKVPIGSWAADKNLKELGLFTLDFLDNSLEGFALLLFKDVLKINHGQFMDMVEEMRAAWADQKRLQPYFILTEKFGIAKRFDATMHMNATTRYDTTTADGI</sequence>
<dbReference type="CDD" id="cd02440">
    <property type="entry name" value="AdoMet_MTases"/>
    <property type="match status" value="1"/>
</dbReference>
<proteinExistence type="inferred from homology"/>
<keyword evidence="3" id="KW-1185">Reference proteome</keyword>
<comment type="similarity">
    <text evidence="1">Belongs to the methyltransferase superfamily. LaeA methyltransferase family.</text>
</comment>
<dbReference type="OrthoDB" id="2013972at2759"/>
<dbReference type="Gene3D" id="3.40.50.150">
    <property type="entry name" value="Vaccinia Virus protein VP39"/>
    <property type="match status" value="1"/>
</dbReference>
<dbReference type="Pfam" id="PF13489">
    <property type="entry name" value="Methyltransf_23"/>
    <property type="match status" value="1"/>
</dbReference>
<protein>
    <recommendedName>
        <fullName evidence="4">Methyltransferase domain-containing protein</fullName>
    </recommendedName>
</protein>
<comment type="caution">
    <text evidence="2">The sequence shown here is derived from an EMBL/GenBank/DDBJ whole genome shotgun (WGS) entry which is preliminary data.</text>
</comment>
<organism evidence="2 3">
    <name type="scientific">Thielaviopsis punctulata</name>
    <dbReference type="NCBI Taxonomy" id="72032"/>
    <lineage>
        <taxon>Eukaryota</taxon>
        <taxon>Fungi</taxon>
        <taxon>Dikarya</taxon>
        <taxon>Ascomycota</taxon>
        <taxon>Pezizomycotina</taxon>
        <taxon>Sordariomycetes</taxon>
        <taxon>Hypocreomycetidae</taxon>
        <taxon>Microascales</taxon>
        <taxon>Ceratocystidaceae</taxon>
        <taxon>Thielaviopsis</taxon>
    </lineage>
</organism>
<dbReference type="AlphaFoldDB" id="A0A0F4ZG58"/>
<dbReference type="PANTHER" id="PTHR43591:SF24">
    <property type="entry name" value="2-METHOXY-6-POLYPRENYL-1,4-BENZOQUINOL METHYLASE, MITOCHONDRIAL"/>
    <property type="match status" value="1"/>
</dbReference>
<reference evidence="2 3" key="1">
    <citation type="submission" date="2015-03" db="EMBL/GenBank/DDBJ databases">
        <authorList>
            <person name="Radwan O."/>
            <person name="Al-Naeli F.A."/>
            <person name="Rendon G.A."/>
            <person name="Fields C."/>
        </authorList>
    </citation>
    <scope>NUCLEOTIDE SEQUENCE [LARGE SCALE GENOMIC DNA]</scope>
    <source>
        <strain evidence="2">CR-DP1</strain>
    </source>
</reference>
<evidence type="ECO:0000313" key="3">
    <source>
        <dbReference type="Proteomes" id="UP000033483"/>
    </source>
</evidence>
<dbReference type="InterPro" id="IPR029063">
    <property type="entry name" value="SAM-dependent_MTases_sf"/>
</dbReference>